<dbReference type="EMBL" id="WPHM01000004">
    <property type="protein sequence ID" value="MUZ57683.1"/>
    <property type="molecule type" value="Genomic_DNA"/>
</dbReference>
<gene>
    <name evidence="4" type="ORF">GOZ95_09480</name>
</gene>
<evidence type="ECO:0000256" key="1">
    <source>
        <dbReference type="PIRSR" id="PIRSR640198-1"/>
    </source>
</evidence>
<feature type="binding site" evidence="2">
    <location>
        <begin position="348"/>
        <end position="355"/>
    </location>
    <ligand>
        <name>ATP</name>
        <dbReference type="ChEBI" id="CHEBI:30616"/>
    </ligand>
</feature>
<dbReference type="Pfam" id="PF02661">
    <property type="entry name" value="Fic"/>
    <property type="match status" value="1"/>
</dbReference>
<sequence>MIYARMGMGEWPSQAVKEFHGRALKEPGEPTGYAALIARYDLSIPLPPRLTAIAERHHPDSSESWLLLTPRHRSRPTLADQLTLAFRYEGIDLQVLHKLFQRLEPSEIEALVRATPTGAFARRVWFLFEWLTGKLLDLPDPGKVRFVPVLDPDQQYALTEGEPSSRHKVINNLPGTQMFCPLVRKTPDLIRYAEKEFDQDARAAMGRVRPDLMARAAAFILLNDSKSSFAIEGERPTGPRAVRWGQAIAQAGKRPLSIDELNRLQRVVIGDDRFVRLGLRDEGGFIGVHDRDTNMPIPDHISARHEDLSGLMDGLVAFADRSTRGGMDPVAAAACLAFGFVYIHPYVDGNGRLHRWLIHHALAAAAYSPPGLVFPVSAAILRDIGSYRTVLESYSSPLLPFIEWRSTPTGNVEVLNETSLFYRYFDATAHATFLYKCVEQTVVHDLPEEVWFLQAFDAFAEGVQQIIDMPTAQLELLHKFLEQNDGQLSQRARTKEFAALSDEETRRIENLYEDAFKPAA</sequence>
<keyword evidence="2" id="KW-0067">ATP-binding</keyword>
<name>A0AAE5AUX7_AGRVI</name>
<dbReference type="Proteomes" id="UP000436692">
    <property type="component" value="Unassembled WGS sequence"/>
</dbReference>
<reference evidence="4 5" key="1">
    <citation type="submission" date="2019-12" db="EMBL/GenBank/DDBJ databases">
        <title>Whole-genome sequencing of Allorhizobium vitis.</title>
        <authorList>
            <person name="Gan H.M."/>
            <person name="Szegedi E."/>
            <person name="Burr T."/>
            <person name="Savka M.A."/>
        </authorList>
    </citation>
    <scope>NUCLEOTIDE SEQUENCE [LARGE SCALE GENOMIC DNA]</scope>
    <source>
        <strain evidence="4 5">CG989</strain>
    </source>
</reference>
<evidence type="ECO:0000313" key="5">
    <source>
        <dbReference type="Proteomes" id="UP000436692"/>
    </source>
</evidence>
<keyword evidence="2" id="KW-0547">Nucleotide-binding</keyword>
<dbReference type="SUPFAM" id="SSF140931">
    <property type="entry name" value="Fic-like"/>
    <property type="match status" value="1"/>
</dbReference>
<dbReference type="PROSITE" id="PS51459">
    <property type="entry name" value="FIDO"/>
    <property type="match status" value="1"/>
</dbReference>
<dbReference type="InterPro" id="IPR036597">
    <property type="entry name" value="Fido-like_dom_sf"/>
</dbReference>
<dbReference type="PANTHER" id="PTHR13504">
    <property type="entry name" value="FIDO DOMAIN-CONTAINING PROTEIN DDB_G0283145"/>
    <property type="match status" value="1"/>
</dbReference>
<dbReference type="PANTHER" id="PTHR13504:SF38">
    <property type="entry name" value="FIDO DOMAIN-CONTAINING PROTEIN"/>
    <property type="match status" value="1"/>
</dbReference>
<dbReference type="InterPro" id="IPR003812">
    <property type="entry name" value="Fido"/>
</dbReference>
<dbReference type="InterPro" id="IPR040198">
    <property type="entry name" value="Fido_containing"/>
</dbReference>
<evidence type="ECO:0000256" key="2">
    <source>
        <dbReference type="PIRSR" id="PIRSR640198-2"/>
    </source>
</evidence>
<evidence type="ECO:0000259" key="3">
    <source>
        <dbReference type="PROSITE" id="PS51459"/>
    </source>
</evidence>
<dbReference type="Gene3D" id="1.10.3290.10">
    <property type="entry name" value="Fido-like domain"/>
    <property type="match status" value="1"/>
</dbReference>
<feature type="active site" evidence="1">
    <location>
        <position position="344"/>
    </location>
</feature>
<accession>A0AAE5AUX7</accession>
<organism evidence="4 5">
    <name type="scientific">Agrobacterium vitis</name>
    <name type="common">Rhizobium vitis</name>
    <dbReference type="NCBI Taxonomy" id="373"/>
    <lineage>
        <taxon>Bacteria</taxon>
        <taxon>Pseudomonadati</taxon>
        <taxon>Pseudomonadota</taxon>
        <taxon>Alphaproteobacteria</taxon>
        <taxon>Hyphomicrobiales</taxon>
        <taxon>Rhizobiaceae</taxon>
        <taxon>Rhizobium/Agrobacterium group</taxon>
        <taxon>Agrobacterium</taxon>
    </lineage>
</organism>
<proteinExistence type="predicted"/>
<feature type="domain" description="Fido" evidence="3">
    <location>
        <begin position="256"/>
        <end position="407"/>
    </location>
</feature>
<protein>
    <submittedName>
        <fullName evidence="4">Cell filamentation protein Fic</fullName>
    </submittedName>
</protein>
<comment type="caution">
    <text evidence="4">The sequence shown here is derived from an EMBL/GenBank/DDBJ whole genome shotgun (WGS) entry which is preliminary data.</text>
</comment>
<dbReference type="GO" id="GO:0005524">
    <property type="term" value="F:ATP binding"/>
    <property type="evidence" value="ECO:0007669"/>
    <property type="project" value="UniProtKB-KW"/>
</dbReference>
<evidence type="ECO:0000313" key="4">
    <source>
        <dbReference type="EMBL" id="MUZ57683.1"/>
    </source>
</evidence>
<dbReference type="AlphaFoldDB" id="A0AAE5AUX7"/>